<comment type="caution">
    <text evidence="1">The sequence shown here is derived from an EMBL/GenBank/DDBJ whole genome shotgun (WGS) entry which is preliminary data.</text>
</comment>
<name>A0A840Z057_9SPHN</name>
<evidence type="ECO:0000313" key="2">
    <source>
        <dbReference type="Proteomes" id="UP000554342"/>
    </source>
</evidence>
<proteinExistence type="predicted"/>
<dbReference type="AlphaFoldDB" id="A0A840Z057"/>
<gene>
    <name evidence="1" type="ORF">FHR23_002107</name>
</gene>
<evidence type="ECO:0000313" key="1">
    <source>
        <dbReference type="EMBL" id="MBB5719169.1"/>
    </source>
</evidence>
<protein>
    <submittedName>
        <fullName evidence="1">Uncharacterized protein</fullName>
    </submittedName>
</protein>
<keyword evidence="2" id="KW-1185">Reference proteome</keyword>
<dbReference type="EMBL" id="JACIJI010000003">
    <property type="protein sequence ID" value="MBB5719169.1"/>
    <property type="molecule type" value="Genomic_DNA"/>
</dbReference>
<accession>A0A840Z057</accession>
<sequence length="310" mass="34048">MPRLIDPGDQAAIEPAELVDMLAASRIDVRDEDAFAALGPSLARLGRNRSFLADAAIDALKQRRDDAARARGYGPQVLILHPPDGRFLVRANFWPARGDAVFRASGPRTFFYDLPHDHNFPFLTVGYLGPGYWSDYFEYDAQQVTGVPGSPAGLRYIERSRLEEGRLMLYRMRRDVHVQLPPDAFSVSLNILGQDPEQPWIDQYRFDIAGNRIEAGLATTASEVLLTIAAQMDGNGRDLAERFAFSHASARMRLTAVRALVAAEADGEAAGRWLDRATADPDALVAQNACRDLEMLHDKLRNGGGSAGAA</sequence>
<reference evidence="1 2" key="1">
    <citation type="submission" date="2020-08" db="EMBL/GenBank/DDBJ databases">
        <title>Genomic Encyclopedia of Type Strains, Phase IV (KMG-IV): sequencing the most valuable type-strain genomes for metagenomic binning, comparative biology and taxonomic classification.</title>
        <authorList>
            <person name="Goeker M."/>
        </authorList>
    </citation>
    <scope>NUCLEOTIDE SEQUENCE [LARGE SCALE GENOMIC DNA]</scope>
    <source>
        <strain evidence="1 2">DSM 27203</strain>
    </source>
</reference>
<dbReference type="Proteomes" id="UP000554342">
    <property type="component" value="Unassembled WGS sequence"/>
</dbReference>
<organism evidence="1 2">
    <name type="scientific">Stakelama sediminis</name>
    <dbReference type="NCBI Taxonomy" id="463200"/>
    <lineage>
        <taxon>Bacteria</taxon>
        <taxon>Pseudomonadati</taxon>
        <taxon>Pseudomonadota</taxon>
        <taxon>Alphaproteobacteria</taxon>
        <taxon>Sphingomonadales</taxon>
        <taxon>Sphingomonadaceae</taxon>
        <taxon>Stakelama</taxon>
    </lineage>
</organism>
<dbReference type="RefSeq" id="WP_184003643.1">
    <property type="nucleotide sequence ID" value="NZ_BAABIF010000012.1"/>
</dbReference>